<evidence type="ECO:0000256" key="1">
    <source>
        <dbReference type="ARBA" id="ARBA00000822"/>
    </source>
</evidence>
<dbReference type="Proteomes" id="UP000308549">
    <property type="component" value="Unassembled WGS sequence"/>
</dbReference>
<evidence type="ECO:0000256" key="7">
    <source>
        <dbReference type="ARBA" id="ARBA00022729"/>
    </source>
</evidence>
<dbReference type="GO" id="GO:0016231">
    <property type="term" value="F:beta-N-acetylglucosaminidase activity"/>
    <property type="evidence" value="ECO:0007669"/>
    <property type="project" value="TreeGrafter"/>
</dbReference>
<dbReference type="Gene3D" id="2.60.120.200">
    <property type="match status" value="1"/>
</dbReference>
<dbReference type="CDD" id="cd06562">
    <property type="entry name" value="GH20_HexA_HexB-like"/>
    <property type="match status" value="1"/>
</dbReference>
<feature type="signal peptide" evidence="16">
    <location>
        <begin position="1"/>
        <end position="33"/>
    </location>
</feature>
<comment type="caution">
    <text evidence="18">The sequence shown here is derived from an EMBL/GenBank/DDBJ whole genome shotgun (WGS) entry which is preliminary data.</text>
</comment>
<proteinExistence type="inferred from homology"/>
<evidence type="ECO:0000256" key="15">
    <source>
        <dbReference type="PIRSR" id="PIRSR625705-1"/>
    </source>
</evidence>
<evidence type="ECO:0000256" key="11">
    <source>
        <dbReference type="ARBA" id="ARBA00023295"/>
    </source>
</evidence>
<evidence type="ECO:0000256" key="12">
    <source>
        <dbReference type="ARBA" id="ARBA00023316"/>
    </source>
</evidence>
<dbReference type="Pfam" id="PF14845">
    <property type="entry name" value="Glycohydro_20b2"/>
    <property type="match status" value="1"/>
</dbReference>
<dbReference type="GO" id="GO:0008843">
    <property type="term" value="F:endochitinase activity"/>
    <property type="evidence" value="ECO:0007669"/>
    <property type="project" value="UniProtKB-EC"/>
</dbReference>
<keyword evidence="10" id="KW-0325">Glycoprotein</keyword>
<evidence type="ECO:0000256" key="14">
    <source>
        <dbReference type="ARBA" id="ARBA00093308"/>
    </source>
</evidence>
<dbReference type="GO" id="GO:0030203">
    <property type="term" value="P:glycosaminoglycan metabolic process"/>
    <property type="evidence" value="ECO:0007669"/>
    <property type="project" value="TreeGrafter"/>
</dbReference>
<dbReference type="GO" id="GO:0016020">
    <property type="term" value="C:membrane"/>
    <property type="evidence" value="ECO:0007669"/>
    <property type="project" value="UniProtKB-SubCell"/>
</dbReference>
<dbReference type="GO" id="GO:0071555">
    <property type="term" value="P:cell wall organization"/>
    <property type="evidence" value="ECO:0007669"/>
    <property type="project" value="UniProtKB-KW"/>
</dbReference>
<dbReference type="AlphaFoldDB" id="A0A4U0TN26"/>
<evidence type="ECO:0000313" key="18">
    <source>
        <dbReference type="EMBL" id="TKA23162.1"/>
    </source>
</evidence>
<evidence type="ECO:0000256" key="5">
    <source>
        <dbReference type="ARBA" id="ARBA00022676"/>
    </source>
</evidence>
<keyword evidence="9" id="KW-0472">Membrane</keyword>
<dbReference type="PANTHER" id="PTHR22600:SF58">
    <property type="entry name" value="BETA-HEXOSAMINIDASE"/>
    <property type="match status" value="1"/>
</dbReference>
<keyword evidence="11" id="KW-0326">Glycosidase</keyword>
<evidence type="ECO:0000256" key="9">
    <source>
        <dbReference type="ARBA" id="ARBA00023136"/>
    </source>
</evidence>
<dbReference type="SUPFAM" id="SSF49899">
    <property type="entry name" value="Concanavalin A-like lectins/glucanases"/>
    <property type="match status" value="1"/>
</dbReference>
<dbReference type="InterPro" id="IPR013320">
    <property type="entry name" value="ConA-like_dom_sf"/>
</dbReference>
<keyword evidence="7 16" id="KW-0732">Signal</keyword>
<name>A0A4U0TN26_9PEZI</name>
<keyword evidence="8" id="KW-0378">Hydrolase</keyword>
<dbReference type="InterPro" id="IPR000757">
    <property type="entry name" value="Beta-glucanase-like"/>
</dbReference>
<evidence type="ECO:0000256" key="4">
    <source>
        <dbReference type="ARBA" id="ARBA00006285"/>
    </source>
</evidence>
<dbReference type="OrthoDB" id="428480at2759"/>
<dbReference type="GO" id="GO:0016757">
    <property type="term" value="F:glycosyltransferase activity"/>
    <property type="evidence" value="ECO:0007669"/>
    <property type="project" value="UniProtKB-KW"/>
</dbReference>
<comment type="function">
    <text evidence="14">Dual chitinase/transglycosylase that plays a role in cell wall architecture. Chitinase and transglycosylase activities are coupled. Required for the polysaccharide cross-linking at the septa and the cell wall. More specifically, transfers chitin to 1,6-beta-glucan in the cell wall.</text>
</comment>
<dbReference type="PANTHER" id="PTHR22600">
    <property type="entry name" value="BETA-HEXOSAMINIDASE"/>
    <property type="match status" value="1"/>
</dbReference>
<comment type="catalytic activity">
    <reaction evidence="2">
        <text>Hydrolysis of terminal non-reducing N-acetyl-D-hexosamine residues in N-acetyl-beta-D-hexosaminides.</text>
        <dbReference type="EC" id="3.2.1.52"/>
    </reaction>
</comment>
<reference evidence="18 19" key="1">
    <citation type="submission" date="2017-03" db="EMBL/GenBank/DDBJ databases">
        <title>Genomes of endolithic fungi from Antarctica.</title>
        <authorList>
            <person name="Coleine C."/>
            <person name="Masonjones S."/>
            <person name="Stajich J.E."/>
        </authorList>
    </citation>
    <scope>NUCLEOTIDE SEQUENCE [LARGE SCALE GENOMIC DNA]</scope>
    <source>
        <strain evidence="18 19">CCFEE 6315</strain>
    </source>
</reference>
<dbReference type="InterPro" id="IPR025705">
    <property type="entry name" value="Beta_hexosaminidase_sua/sub"/>
</dbReference>
<organism evidence="18 19">
    <name type="scientific">Salinomyces thailandicus</name>
    <dbReference type="NCBI Taxonomy" id="706561"/>
    <lineage>
        <taxon>Eukaryota</taxon>
        <taxon>Fungi</taxon>
        <taxon>Dikarya</taxon>
        <taxon>Ascomycota</taxon>
        <taxon>Pezizomycotina</taxon>
        <taxon>Dothideomycetes</taxon>
        <taxon>Dothideomycetidae</taxon>
        <taxon>Mycosphaerellales</taxon>
        <taxon>Teratosphaeriaceae</taxon>
        <taxon>Salinomyces</taxon>
    </lineage>
</organism>
<evidence type="ECO:0000256" key="6">
    <source>
        <dbReference type="ARBA" id="ARBA00022679"/>
    </source>
</evidence>
<gene>
    <name evidence="18" type="ORF">B0A50_07192</name>
</gene>
<comment type="subcellular location">
    <subcellularLocation>
        <location evidence="3">Membrane</location>
    </subcellularLocation>
</comment>
<accession>A0A4U0TN26</accession>
<evidence type="ECO:0000256" key="13">
    <source>
        <dbReference type="ARBA" id="ARBA00038074"/>
    </source>
</evidence>
<keyword evidence="5" id="KW-0328">Glycosyltransferase</keyword>
<dbReference type="FunFam" id="3.20.20.80:FF:000063">
    <property type="entry name" value="Beta-hexosaminidase"/>
    <property type="match status" value="1"/>
</dbReference>
<keyword evidence="12" id="KW-0961">Cell wall biogenesis/degradation</keyword>
<keyword evidence="19" id="KW-1185">Reference proteome</keyword>
<dbReference type="SUPFAM" id="SSF51445">
    <property type="entry name" value="(Trans)glycosidases"/>
    <property type="match status" value="1"/>
</dbReference>
<dbReference type="Gene3D" id="3.20.20.80">
    <property type="entry name" value="Glycosidases"/>
    <property type="match status" value="1"/>
</dbReference>
<dbReference type="FunFam" id="2.60.120.200:FF:000152">
    <property type="entry name" value="Cell wall glucanase"/>
    <property type="match status" value="1"/>
</dbReference>
<keyword evidence="6" id="KW-0808">Transferase</keyword>
<comment type="similarity">
    <text evidence="4">Belongs to the glycosyl hydrolase 20 family.</text>
</comment>
<dbReference type="InterPro" id="IPR017853">
    <property type="entry name" value="GH"/>
</dbReference>
<evidence type="ECO:0000256" key="16">
    <source>
        <dbReference type="SAM" id="SignalP"/>
    </source>
</evidence>
<evidence type="ECO:0000256" key="10">
    <source>
        <dbReference type="ARBA" id="ARBA00023180"/>
    </source>
</evidence>
<dbReference type="SUPFAM" id="SSF55545">
    <property type="entry name" value="beta-N-acetylhexosaminidase-like domain"/>
    <property type="match status" value="1"/>
</dbReference>
<dbReference type="PROSITE" id="PS51762">
    <property type="entry name" value="GH16_2"/>
    <property type="match status" value="1"/>
</dbReference>
<dbReference type="Pfam" id="PF00728">
    <property type="entry name" value="Glyco_hydro_20"/>
    <property type="match status" value="1"/>
</dbReference>
<dbReference type="InterPro" id="IPR015883">
    <property type="entry name" value="Glyco_hydro_20_cat"/>
</dbReference>
<dbReference type="EMBL" id="NAJL01000060">
    <property type="protein sequence ID" value="TKA23162.1"/>
    <property type="molecule type" value="Genomic_DNA"/>
</dbReference>
<comment type="catalytic activity">
    <reaction evidence="1">
        <text>Random endo-hydrolysis of N-acetyl-beta-D-glucosaminide (1-&gt;4)-beta-linkages in chitin and chitodextrins.</text>
        <dbReference type="EC" id="3.2.1.14"/>
    </reaction>
</comment>
<dbReference type="Gene3D" id="3.30.379.10">
    <property type="entry name" value="Chitobiase/beta-hexosaminidase domain 2-like"/>
    <property type="match status" value="1"/>
</dbReference>
<evidence type="ECO:0000256" key="2">
    <source>
        <dbReference type="ARBA" id="ARBA00001231"/>
    </source>
</evidence>
<evidence type="ECO:0000256" key="3">
    <source>
        <dbReference type="ARBA" id="ARBA00004370"/>
    </source>
</evidence>
<dbReference type="PRINTS" id="PR00738">
    <property type="entry name" value="GLHYDRLASE20"/>
</dbReference>
<dbReference type="Pfam" id="PF00722">
    <property type="entry name" value="Glyco_hydro_16"/>
    <property type="match status" value="1"/>
</dbReference>
<feature type="active site" description="Proton donor" evidence="15">
    <location>
        <position position="860"/>
    </location>
</feature>
<evidence type="ECO:0000256" key="8">
    <source>
        <dbReference type="ARBA" id="ARBA00022801"/>
    </source>
</evidence>
<feature type="chain" id="PRO_5020598288" description="GH16 domain-containing protein" evidence="16">
    <location>
        <begin position="34"/>
        <end position="1086"/>
    </location>
</feature>
<dbReference type="InterPro" id="IPR029018">
    <property type="entry name" value="Hex-like_dom2"/>
</dbReference>
<evidence type="ECO:0000313" key="19">
    <source>
        <dbReference type="Proteomes" id="UP000308549"/>
    </source>
</evidence>
<sequence>MLLLRDLLAMSSPMRMATMATIAGLLFAQPAVSQTYTSCNPLQNSNCPADPALATSIGCDFTGGACDQFNAQGAPTYDSNGASFSISQQGDSPTLVSPWYIMFGKVEITMKSAPGTGIVSSVVLQSDDLDEIDWEWVGSATEQVQSNYYGKGQTTTYDRAALHDATDCQNTWHKYTVDWTAEEIVWQIDGTTVRALKASDADGQYPQTPMQIKFGVWAGGDPSNPSGTIAWAGGVTDYSAGPYTMVVDSVSVTDYSTGSKYTYGDQSGDWSSIESTGGRVNGNIGADTIVSGDAPAVTTTSGSNVEPYSGTHASCSTCSSPGVGSWTMSTSAAPAVTNTDYPGLPSGWTVSGSGKVVPPSAAPSTFRSVLSASLPAASQAASCSASGYSIVTSFDQEGFLTTATMTFGVSTGWDEKGFPTTVYPANCMASTPSFDAEDALKTTDFQLAAVTQQAVATSSHGEIFLQTTDVGTLASTVAEKENSGSSVSGGKSIFLLTAILAAFSVPGHLGLVKMRADVFLSLCVGYATALWPIPTTYTSGDQVLWIDHNVKINYKIAGSTSAYGSSAGNSSWSNRIVTHAVERTYDTLFAKSFVPWKFHPRFSDFEPVLASNSTYVKSITLHQNASDPAGIVKPKIGSIDESYTLDVAASGEVTITAGSSIGLLYGLTTFTQLFYKCSTGSGVYTSQAPVHISDLPLFPWRGLNIDTSRTFKPMSSMYAMVDSMAYNKMNKLHWHVTDAQAWPLEIPSMPELANKGAYADFQKYSPKDVKALQEYGALLGVEVVMEIDNPGHTSSIAFSHPDLIAAFNVQPEWSTYAAEPPSGTLKLNSSAVYDFLEEMFDDLLPRLKPWTSYFHLGGDEVNMNAYNLDETVESNLSSVLQPLMQRYMDRNTGQVKAAGFTPLVWEEMLLEWNLTLPSDTIVQSWQSEEALAEIVSKGYRGLAGNYNYWYLDCGKGQWTNFHQDVADQYWPFLDYCDPFKNWRLMYSYDPLGGIPENATHLVLGGETHIWSEQTDAVNLEFMVWPRACAAAEVLWSGAKDATGQNRSQITAAPRLSEMRERLVARGIHADAIQMPFCVMNGSQCAI</sequence>
<evidence type="ECO:0000259" key="17">
    <source>
        <dbReference type="PROSITE" id="PS51762"/>
    </source>
</evidence>
<dbReference type="InterPro" id="IPR029019">
    <property type="entry name" value="HEX_eukaryotic_N"/>
</dbReference>
<protein>
    <recommendedName>
        <fullName evidence="17">GH16 domain-containing protein</fullName>
    </recommendedName>
</protein>
<dbReference type="CDD" id="cd02183">
    <property type="entry name" value="GH16_fungal_CRH1_transglycosylase"/>
    <property type="match status" value="1"/>
</dbReference>
<dbReference type="GO" id="GO:0005975">
    <property type="term" value="P:carbohydrate metabolic process"/>
    <property type="evidence" value="ECO:0007669"/>
    <property type="project" value="InterPro"/>
</dbReference>
<comment type="similarity">
    <text evidence="13">Belongs to the glycosyl hydrolase 16 family. CRH1 subfamily.</text>
</comment>
<feature type="domain" description="GH16" evidence="17">
    <location>
        <begin position="35"/>
        <end position="240"/>
    </location>
</feature>